<evidence type="ECO:0000313" key="10">
    <source>
        <dbReference type="EMBL" id="ABR44785.1"/>
    </source>
</evidence>
<dbReference type="AlphaFoldDB" id="A6LGH1"/>
<evidence type="ECO:0000256" key="6">
    <source>
        <dbReference type="ARBA" id="ARBA00023002"/>
    </source>
</evidence>
<evidence type="ECO:0000256" key="2">
    <source>
        <dbReference type="ARBA" id="ARBA00022490"/>
    </source>
</evidence>
<dbReference type="InterPro" id="IPR017896">
    <property type="entry name" value="4Fe4S_Fe-S-bd"/>
</dbReference>
<keyword evidence="2" id="KW-0963">Cytoplasm</keyword>
<dbReference type="PROSITE" id="PS51379">
    <property type="entry name" value="4FE4S_FER_2"/>
    <property type="match status" value="1"/>
</dbReference>
<dbReference type="GO" id="GO:0052693">
    <property type="term" value="F:epoxyqueuosine reductase activity"/>
    <property type="evidence" value="ECO:0007669"/>
    <property type="project" value="TreeGrafter"/>
</dbReference>
<dbReference type="GO" id="GO:0051539">
    <property type="term" value="F:4 iron, 4 sulfur cluster binding"/>
    <property type="evidence" value="ECO:0007669"/>
    <property type="project" value="UniProtKB-KW"/>
</dbReference>
<accession>A6LGH1</accession>
<evidence type="ECO:0000259" key="9">
    <source>
        <dbReference type="PROSITE" id="PS51379"/>
    </source>
</evidence>
<dbReference type="KEGG" id="pdi:BDI_3079"/>
<dbReference type="PROSITE" id="PS00198">
    <property type="entry name" value="4FE4S_FER_1"/>
    <property type="match status" value="1"/>
</dbReference>
<name>A6LGH1_PARD8</name>
<dbReference type="InterPro" id="IPR013542">
    <property type="entry name" value="QueG_DUF1730"/>
</dbReference>
<dbReference type="PaxDb" id="435591-BDI_3079"/>
<protein>
    <submittedName>
        <fullName evidence="10">Putative iron-sulfur cluster-binding protein</fullName>
    </submittedName>
</protein>
<dbReference type="PANTHER" id="PTHR30002:SF4">
    <property type="entry name" value="EPOXYQUEUOSINE REDUCTASE"/>
    <property type="match status" value="1"/>
</dbReference>
<feature type="domain" description="4Fe-4S ferredoxin-type" evidence="9">
    <location>
        <begin position="160"/>
        <end position="192"/>
    </location>
</feature>
<keyword evidence="6" id="KW-0560">Oxidoreductase</keyword>
<dbReference type="PANTHER" id="PTHR30002">
    <property type="entry name" value="EPOXYQUEUOSINE REDUCTASE"/>
    <property type="match status" value="1"/>
</dbReference>
<evidence type="ECO:0000256" key="4">
    <source>
        <dbReference type="ARBA" id="ARBA00022723"/>
    </source>
</evidence>
<dbReference type="HOGENOM" id="CLU_030790_0_0_10"/>
<keyword evidence="4" id="KW-0479">Metal-binding</keyword>
<dbReference type="SUPFAM" id="SSF46548">
    <property type="entry name" value="alpha-helical ferredoxin"/>
    <property type="match status" value="1"/>
</dbReference>
<dbReference type="GO" id="GO:0046872">
    <property type="term" value="F:metal ion binding"/>
    <property type="evidence" value="ECO:0007669"/>
    <property type="project" value="UniProtKB-KW"/>
</dbReference>
<keyword evidence="11" id="KW-1185">Reference proteome</keyword>
<sequence length="294" mass="33044">MELGFSACGIAEVAKAGSEEAYFDQWIAEGYHAGMKYMENHREIRLNPDGLVEGAKSVISVALNYYPKVLRNPAEPYISYYAYGEDYHGVVKDKLRQLWKAITEHHPSNNEARVFTDSAPLLERYWAWKAGLGWIGKNTNLIIPGKGSFFFLGEIVTTLVVDTYDSPKKNHCGSCIRCLDACPTGALEGPKRLNARKCISYLTIEHRGEIPVEQAVLLGNRIYGCDTCQAVCPWNRFAMPTAVAAFHPTPSLLSLKKDDLKALSREDYNRIFAHSAVKRAKYEGLLRTIQYLKD</sequence>
<evidence type="ECO:0000313" key="11">
    <source>
        <dbReference type="Proteomes" id="UP000000566"/>
    </source>
</evidence>
<dbReference type="InterPro" id="IPR017900">
    <property type="entry name" value="4Fe4S_Fe_S_CS"/>
</dbReference>
<dbReference type="Proteomes" id="UP000000566">
    <property type="component" value="Chromosome"/>
</dbReference>
<dbReference type="NCBIfam" id="TIGR00276">
    <property type="entry name" value="tRNA epoxyqueuosine(34) reductase QueG"/>
    <property type="match status" value="1"/>
</dbReference>
<gene>
    <name evidence="10" type="ordered locus">BDI_3079</name>
</gene>
<dbReference type="GO" id="GO:0008616">
    <property type="term" value="P:tRNA queuosine(34) biosynthetic process"/>
    <property type="evidence" value="ECO:0007669"/>
    <property type="project" value="UniProtKB-KW"/>
</dbReference>
<dbReference type="Gene3D" id="3.30.70.20">
    <property type="match status" value="1"/>
</dbReference>
<keyword evidence="5" id="KW-0671">Queuosine biosynthesis</keyword>
<dbReference type="Pfam" id="PF13484">
    <property type="entry name" value="Fer4_16"/>
    <property type="match status" value="1"/>
</dbReference>
<evidence type="ECO:0000256" key="5">
    <source>
        <dbReference type="ARBA" id="ARBA00022785"/>
    </source>
</evidence>
<proteinExistence type="predicted"/>
<evidence type="ECO:0000256" key="8">
    <source>
        <dbReference type="ARBA" id="ARBA00023014"/>
    </source>
</evidence>
<reference evidence="10 11" key="1">
    <citation type="journal article" date="2007" name="PLoS Biol.">
        <title>Evolution of symbiotic bacteria in the distal human intestine.</title>
        <authorList>
            <person name="Xu J."/>
            <person name="Mahowald M.A."/>
            <person name="Ley R.E."/>
            <person name="Lozupone C.A."/>
            <person name="Hamady M."/>
            <person name="Martens E.C."/>
            <person name="Henrissat B."/>
            <person name="Coutinho P.M."/>
            <person name="Minx P."/>
            <person name="Latreille P."/>
            <person name="Cordum H."/>
            <person name="Van Brunt A."/>
            <person name="Kim K."/>
            <person name="Fulton R.S."/>
            <person name="Fulton L.A."/>
            <person name="Clifton S.W."/>
            <person name="Wilson R.K."/>
            <person name="Knight R.D."/>
            <person name="Gordon J.I."/>
        </authorList>
    </citation>
    <scope>NUCLEOTIDE SEQUENCE [LARGE SCALE GENOMIC DNA]</scope>
    <source>
        <strain evidence="11">ATCC 8503 / DSM 20701 / CIP 104284 / JCM 5825 / NCTC 11152</strain>
    </source>
</reference>
<evidence type="ECO:0000256" key="7">
    <source>
        <dbReference type="ARBA" id="ARBA00023004"/>
    </source>
</evidence>
<dbReference type="EMBL" id="CP000140">
    <property type="protein sequence ID" value="ABR44785.1"/>
    <property type="molecule type" value="Genomic_DNA"/>
</dbReference>
<dbReference type="InterPro" id="IPR004453">
    <property type="entry name" value="QueG"/>
</dbReference>
<keyword evidence="8" id="KW-0411">Iron-sulfur</keyword>
<keyword evidence="1" id="KW-0004">4Fe-4S</keyword>
<dbReference type="Pfam" id="PF08331">
    <property type="entry name" value="QueG_DUF1730"/>
    <property type="match status" value="1"/>
</dbReference>
<dbReference type="eggNOG" id="COG1600">
    <property type="taxonomic scope" value="Bacteria"/>
</dbReference>
<organism evidence="10 11">
    <name type="scientific">Parabacteroides distasonis (strain ATCC 8503 / DSM 20701 / CIP 104284 / JCM 5825 / NCTC 11152)</name>
    <dbReference type="NCBI Taxonomy" id="435591"/>
    <lineage>
        <taxon>Bacteria</taxon>
        <taxon>Pseudomonadati</taxon>
        <taxon>Bacteroidota</taxon>
        <taxon>Bacteroidia</taxon>
        <taxon>Bacteroidales</taxon>
        <taxon>Tannerellaceae</taxon>
        <taxon>Parabacteroides</taxon>
    </lineage>
</organism>
<keyword evidence="3" id="KW-0819">tRNA processing</keyword>
<keyword evidence="7" id="KW-0408">Iron</keyword>
<dbReference type="STRING" id="435591.BDI_3079"/>
<evidence type="ECO:0000256" key="3">
    <source>
        <dbReference type="ARBA" id="ARBA00022694"/>
    </source>
</evidence>
<evidence type="ECO:0000256" key="1">
    <source>
        <dbReference type="ARBA" id="ARBA00022485"/>
    </source>
</evidence>